<keyword evidence="1" id="KW-0732">Signal</keyword>
<name>A0A833LVX1_9LEPT</name>
<dbReference type="PANTHER" id="PTHR35936:SF25">
    <property type="entry name" value="ABC TRANSPORTER SUBSTRATE-BINDING PROTEIN"/>
    <property type="match status" value="1"/>
</dbReference>
<proteinExistence type="predicted"/>
<comment type="caution">
    <text evidence="2">The sequence shown here is derived from an EMBL/GenBank/DDBJ whole genome shotgun (WGS) entry which is preliminary data.</text>
</comment>
<dbReference type="PROSITE" id="PS51257">
    <property type="entry name" value="PROKAR_LIPOPROTEIN"/>
    <property type="match status" value="1"/>
</dbReference>
<accession>A0A833LVX1</accession>
<sequence>MRPFPALLLIALLSAIACLPSQAAAAETVELAIEDAWEPYANADGTGMSNDLVKAAYRAVGIEVQLRVRPYARVLVEVRAGTVAGGLNVAREPSTAPDFLWGQELLFQADAHYYHRSDRPLRAKSAAELQHGERIGVIRGYEYGEQFFRNDAINKEWVSRHAQNISKLLAGRLDAIIMFDKTANLLLTRNGLAKRIVPAFPCESSLIYVAFSLRHPKAAYFAGKLDEGLRIIKANGVHAAIAAKY</sequence>
<feature type="signal peptide" evidence="1">
    <location>
        <begin position="1"/>
        <end position="25"/>
    </location>
</feature>
<dbReference type="AlphaFoldDB" id="A0A833LVX1"/>
<dbReference type="SUPFAM" id="SSF53850">
    <property type="entry name" value="Periplasmic binding protein-like II"/>
    <property type="match status" value="1"/>
</dbReference>
<evidence type="ECO:0000256" key="1">
    <source>
        <dbReference type="SAM" id="SignalP"/>
    </source>
</evidence>
<dbReference type="Gene3D" id="3.40.190.10">
    <property type="entry name" value="Periplasmic binding protein-like II"/>
    <property type="match status" value="2"/>
</dbReference>
<evidence type="ECO:0000313" key="3">
    <source>
        <dbReference type="Proteomes" id="UP000460298"/>
    </source>
</evidence>
<gene>
    <name evidence="2" type="ORF">F9K24_22160</name>
</gene>
<protein>
    <submittedName>
        <fullName evidence="2">Amino acid ABC transporter substrate-binding protein</fullName>
    </submittedName>
</protein>
<feature type="chain" id="PRO_5032647636" evidence="1">
    <location>
        <begin position="26"/>
        <end position="245"/>
    </location>
</feature>
<dbReference type="EMBL" id="WBUI01000055">
    <property type="protein sequence ID" value="KAB2928230.1"/>
    <property type="molecule type" value="Genomic_DNA"/>
</dbReference>
<dbReference type="PANTHER" id="PTHR35936">
    <property type="entry name" value="MEMBRANE-BOUND LYTIC MUREIN TRANSGLYCOSYLASE F"/>
    <property type="match status" value="1"/>
</dbReference>
<reference evidence="2 3" key="1">
    <citation type="submission" date="2019-10" db="EMBL/GenBank/DDBJ databases">
        <title>Extracellular Electron Transfer in a Candidatus Methanoperedens spp. Enrichment Culture.</title>
        <authorList>
            <person name="Berger S."/>
            <person name="Rangel Shaw D."/>
            <person name="Berben T."/>
            <person name="In 'T Zandt M."/>
            <person name="Frank J."/>
            <person name="Reimann J."/>
            <person name="Jetten M.S.M."/>
            <person name="Welte C.U."/>
        </authorList>
    </citation>
    <scope>NUCLEOTIDE SEQUENCE [LARGE SCALE GENOMIC DNA]</scope>
    <source>
        <strain evidence="2">SB12</strain>
    </source>
</reference>
<dbReference type="Proteomes" id="UP000460298">
    <property type="component" value="Unassembled WGS sequence"/>
</dbReference>
<evidence type="ECO:0000313" key="2">
    <source>
        <dbReference type="EMBL" id="KAB2928230.1"/>
    </source>
</evidence>
<organism evidence="2 3">
    <name type="scientific">Leptonema illini</name>
    <dbReference type="NCBI Taxonomy" id="183"/>
    <lineage>
        <taxon>Bacteria</taxon>
        <taxon>Pseudomonadati</taxon>
        <taxon>Spirochaetota</taxon>
        <taxon>Spirochaetia</taxon>
        <taxon>Leptospirales</taxon>
        <taxon>Leptospiraceae</taxon>
        <taxon>Leptonema</taxon>
    </lineage>
</organism>